<dbReference type="EMBL" id="CAJMWV010000434">
    <property type="protein sequence ID" value="CAE6395699.1"/>
    <property type="molecule type" value="Genomic_DNA"/>
</dbReference>
<protein>
    <submittedName>
        <fullName evidence="2">Uncharacterized protein</fullName>
    </submittedName>
</protein>
<feature type="region of interest" description="Disordered" evidence="1">
    <location>
        <begin position="58"/>
        <end position="102"/>
    </location>
</feature>
<proteinExistence type="predicted"/>
<accession>A0A8H3A5F8</accession>
<dbReference type="AlphaFoldDB" id="A0A8H3A5F8"/>
<sequence length="179" mass="19556">MEDIFAHGRLELIVTITLPVDINFSIKSPQLHVLAYIIEASSTALVKPSNKQCLISPRRCRRTKERRSNSFNGSAAEPTINQASKDGPDHGDNESDDDEGLVDDIDEDKAEHDHTTVKASVIAAFSEVEKTFGIAISESDRQMAQQLLPKISGLANCAKNSPVVQHKFEQYVAAVPGLS</sequence>
<evidence type="ECO:0000256" key="1">
    <source>
        <dbReference type="SAM" id="MobiDB-lite"/>
    </source>
</evidence>
<organism evidence="2 3">
    <name type="scientific">Rhizoctonia solani</name>
    <dbReference type="NCBI Taxonomy" id="456999"/>
    <lineage>
        <taxon>Eukaryota</taxon>
        <taxon>Fungi</taxon>
        <taxon>Dikarya</taxon>
        <taxon>Basidiomycota</taxon>
        <taxon>Agaricomycotina</taxon>
        <taxon>Agaricomycetes</taxon>
        <taxon>Cantharellales</taxon>
        <taxon>Ceratobasidiaceae</taxon>
        <taxon>Rhizoctonia</taxon>
    </lineage>
</organism>
<feature type="compositionally biased region" description="Polar residues" evidence="1">
    <location>
        <begin position="69"/>
        <end position="84"/>
    </location>
</feature>
<comment type="caution">
    <text evidence="2">The sequence shown here is derived from an EMBL/GenBank/DDBJ whole genome shotgun (WGS) entry which is preliminary data.</text>
</comment>
<name>A0A8H3A5F8_9AGAM</name>
<evidence type="ECO:0000313" key="3">
    <source>
        <dbReference type="Proteomes" id="UP000663831"/>
    </source>
</evidence>
<dbReference type="Proteomes" id="UP000663831">
    <property type="component" value="Unassembled WGS sequence"/>
</dbReference>
<gene>
    <name evidence="2" type="ORF">RDB_LOCUS11389</name>
</gene>
<reference evidence="2" key="1">
    <citation type="submission" date="2021-01" db="EMBL/GenBank/DDBJ databases">
        <authorList>
            <person name="Kaushik A."/>
        </authorList>
    </citation>
    <scope>NUCLEOTIDE SEQUENCE</scope>
    <source>
        <strain evidence="2">AG3-1AP</strain>
    </source>
</reference>
<evidence type="ECO:0000313" key="2">
    <source>
        <dbReference type="EMBL" id="CAE6395699.1"/>
    </source>
</evidence>